<reference evidence="2" key="1">
    <citation type="submission" date="2021-03" db="EMBL/GenBank/DDBJ databases">
        <authorList>
            <person name="Tagirdzhanova G."/>
        </authorList>
    </citation>
    <scope>NUCLEOTIDE SEQUENCE</scope>
</reference>
<comment type="caution">
    <text evidence="2">The sequence shown here is derived from an EMBL/GenBank/DDBJ whole genome shotgun (WGS) entry which is preliminary data.</text>
</comment>
<name>A0A8H3FUE0_9LECA</name>
<feature type="region of interest" description="Disordered" evidence="1">
    <location>
        <begin position="128"/>
        <end position="157"/>
    </location>
</feature>
<proteinExistence type="predicted"/>
<dbReference type="EMBL" id="CAJPDT010000059">
    <property type="protein sequence ID" value="CAF9930889.1"/>
    <property type="molecule type" value="Genomic_DNA"/>
</dbReference>
<gene>
    <name evidence="2" type="ORF">IMSHALPRED_008307</name>
</gene>
<protein>
    <submittedName>
        <fullName evidence="2">Uncharacterized protein</fullName>
    </submittedName>
</protein>
<evidence type="ECO:0000256" key="1">
    <source>
        <dbReference type="SAM" id="MobiDB-lite"/>
    </source>
</evidence>
<sequence length="178" mass="19881">MGPFDNSDTILDLQESLGTLYIEPSRVQVGQNALYAAEACAFLATRDRKFDAEKELEILEMEYDISAPGDWSKQGERLERPCLSRRGPDQSAEYGLPAPFDVTARLPPLLPCAKNNQLVYLSSLAKDTIDEEPEETEETSEAIARRIESMDVADGKTNMRNVQRRRAKVRANEVASDA</sequence>
<dbReference type="Proteomes" id="UP000664534">
    <property type="component" value="Unassembled WGS sequence"/>
</dbReference>
<keyword evidence="3" id="KW-1185">Reference proteome</keyword>
<evidence type="ECO:0000313" key="3">
    <source>
        <dbReference type="Proteomes" id="UP000664534"/>
    </source>
</evidence>
<feature type="compositionally biased region" description="Acidic residues" evidence="1">
    <location>
        <begin position="129"/>
        <end position="140"/>
    </location>
</feature>
<accession>A0A8H3FUE0</accession>
<evidence type="ECO:0000313" key="2">
    <source>
        <dbReference type="EMBL" id="CAF9930889.1"/>
    </source>
</evidence>
<dbReference type="AlphaFoldDB" id="A0A8H3FUE0"/>
<organism evidence="2 3">
    <name type="scientific">Imshaugia aleurites</name>
    <dbReference type="NCBI Taxonomy" id="172621"/>
    <lineage>
        <taxon>Eukaryota</taxon>
        <taxon>Fungi</taxon>
        <taxon>Dikarya</taxon>
        <taxon>Ascomycota</taxon>
        <taxon>Pezizomycotina</taxon>
        <taxon>Lecanoromycetes</taxon>
        <taxon>OSLEUM clade</taxon>
        <taxon>Lecanoromycetidae</taxon>
        <taxon>Lecanorales</taxon>
        <taxon>Lecanorineae</taxon>
        <taxon>Parmeliaceae</taxon>
        <taxon>Imshaugia</taxon>
    </lineage>
</organism>